<accession>A0ABY3YJF2</accession>
<organism evidence="8 9">
    <name type="scientific">Zhouia spongiae</name>
    <dbReference type="NCBI Taxonomy" id="2202721"/>
    <lineage>
        <taxon>Bacteria</taxon>
        <taxon>Pseudomonadati</taxon>
        <taxon>Bacteroidota</taxon>
        <taxon>Flavobacteriia</taxon>
        <taxon>Flavobacteriales</taxon>
        <taxon>Flavobacteriaceae</taxon>
        <taxon>Zhouia</taxon>
    </lineage>
</organism>
<dbReference type="Proteomes" id="UP000829476">
    <property type="component" value="Chromosome"/>
</dbReference>
<comment type="similarity">
    <text evidence="2">Belongs to the SusD family.</text>
</comment>
<dbReference type="SUPFAM" id="SSF48452">
    <property type="entry name" value="TPR-like"/>
    <property type="match status" value="1"/>
</dbReference>
<proteinExistence type="inferred from homology"/>
<keyword evidence="4" id="KW-0472">Membrane</keyword>
<dbReference type="InterPro" id="IPR033985">
    <property type="entry name" value="SusD-like_N"/>
</dbReference>
<name>A0ABY3YJF2_9FLAO</name>
<evidence type="ECO:0000256" key="2">
    <source>
        <dbReference type="ARBA" id="ARBA00006275"/>
    </source>
</evidence>
<gene>
    <name evidence="8" type="ORF">MQE36_12065</name>
</gene>
<dbReference type="Pfam" id="PF07980">
    <property type="entry name" value="SusD_RagB"/>
    <property type="match status" value="1"/>
</dbReference>
<dbReference type="Pfam" id="PF14322">
    <property type="entry name" value="SusD-like_3"/>
    <property type="match status" value="1"/>
</dbReference>
<dbReference type="InterPro" id="IPR011990">
    <property type="entry name" value="TPR-like_helical_dom_sf"/>
</dbReference>
<dbReference type="InterPro" id="IPR012944">
    <property type="entry name" value="SusD_RagB_dom"/>
</dbReference>
<evidence type="ECO:0000256" key="5">
    <source>
        <dbReference type="ARBA" id="ARBA00023237"/>
    </source>
</evidence>
<feature type="domain" description="SusD-like N-terminal" evidence="7">
    <location>
        <begin position="85"/>
        <end position="220"/>
    </location>
</feature>
<comment type="subcellular location">
    <subcellularLocation>
        <location evidence="1">Cell outer membrane</location>
    </subcellularLocation>
</comment>
<dbReference type="EMBL" id="CP094326">
    <property type="protein sequence ID" value="UNY97820.1"/>
    <property type="molecule type" value="Genomic_DNA"/>
</dbReference>
<evidence type="ECO:0000259" key="7">
    <source>
        <dbReference type="Pfam" id="PF14322"/>
    </source>
</evidence>
<keyword evidence="3" id="KW-0732">Signal</keyword>
<evidence type="ECO:0000256" key="3">
    <source>
        <dbReference type="ARBA" id="ARBA00022729"/>
    </source>
</evidence>
<evidence type="ECO:0000256" key="1">
    <source>
        <dbReference type="ARBA" id="ARBA00004442"/>
    </source>
</evidence>
<dbReference type="Gene3D" id="1.25.40.390">
    <property type="match status" value="1"/>
</dbReference>
<dbReference type="PROSITE" id="PS51257">
    <property type="entry name" value="PROKAR_LIPOPROTEIN"/>
    <property type="match status" value="1"/>
</dbReference>
<keyword evidence="5" id="KW-0998">Cell outer membrane</keyword>
<feature type="domain" description="RagB/SusD" evidence="6">
    <location>
        <begin position="288"/>
        <end position="584"/>
    </location>
</feature>
<evidence type="ECO:0000256" key="4">
    <source>
        <dbReference type="ARBA" id="ARBA00023136"/>
    </source>
</evidence>
<evidence type="ECO:0000313" key="9">
    <source>
        <dbReference type="Proteomes" id="UP000829476"/>
    </source>
</evidence>
<reference evidence="8 9" key="1">
    <citation type="journal article" date="2018" name="Int. J. Syst. Evol. Microbiol.">
        <title>Zhouia spongiae sp. nov., isolated from a marine sponge.</title>
        <authorList>
            <person name="Zhuang L."/>
            <person name="Lin B."/>
            <person name="Qin F."/>
            <person name="Luo L."/>
        </authorList>
    </citation>
    <scope>NUCLEOTIDE SEQUENCE [LARGE SCALE GENOMIC DNA]</scope>
    <source>
        <strain evidence="8 9">HN-Y44</strain>
    </source>
</reference>
<dbReference type="RefSeq" id="WP_242936231.1">
    <property type="nucleotide sequence ID" value="NZ_CP094326.1"/>
</dbReference>
<keyword evidence="9" id="KW-1185">Reference proteome</keyword>
<evidence type="ECO:0000313" key="8">
    <source>
        <dbReference type="EMBL" id="UNY97820.1"/>
    </source>
</evidence>
<sequence length="584" mass="66817">MKNIFLIMIIAALFTGCDKDLTKEPNFISEDVVFEDENLTEAYLAKIYEAIRFQDLGGEGNNAMGLIAAVGAEHTAFANWQTPNQAVLRTYSEENGGGSLTYWPYGNIRDVNYLLENIENSISFTRDYINAKIAEARFLRAYMYFELVRRYGGVPIVTKVQNDTDPTEELYPSRNTEKEVYDFIYNEINDILPLFPDAKSGVNGRADKFTALALQSRAMLYAASIAMFGEMQLEGIVGIAATEANTYYQRSYDASQKIINEGGYVLYDKSDDKVENYIQLFLDEENDEVIFAKVFEPFVKGHSFDNLATPQGFSASWNSNYPVFYDFVELYGFVEGSPITGVSRDELTDENSWDINEFFGMRDPRFRASVYYPEYEWQGGTVYFHVSTTYTNTNGEVVTVNSGTLDRDGTPWPAAAPPRNVRNTSLLVRKKVDESNTNPIANASGQNFYVFRYAEILLNHAEAAFYLDKKDEALTDLNAIRNRAGVPALMSVSEDNLRNERQVELAFEEHRYWDLKRWRIAQEKMDGVRMKGLTFKYNLDTDRYMITLKNAESVTRSFGMERYYLPIHLDWINTNPNLIQNPGY</sequence>
<protein>
    <submittedName>
        <fullName evidence="8">RagB/SusD family nutrient uptake outer membrane protein</fullName>
    </submittedName>
</protein>
<evidence type="ECO:0000259" key="6">
    <source>
        <dbReference type="Pfam" id="PF07980"/>
    </source>
</evidence>